<comment type="caution">
    <text evidence="13">The sequence shown here is derived from an EMBL/GenBank/DDBJ whole genome shotgun (WGS) entry which is preliminary data.</text>
</comment>
<dbReference type="GO" id="GO:0098797">
    <property type="term" value="C:plasma membrane protein complex"/>
    <property type="evidence" value="ECO:0007669"/>
    <property type="project" value="TreeGrafter"/>
</dbReference>
<dbReference type="CDD" id="cd07341">
    <property type="entry name" value="M56_BlaR1_MecR1_like"/>
    <property type="match status" value="1"/>
</dbReference>
<dbReference type="GO" id="GO:0055085">
    <property type="term" value="P:transmembrane transport"/>
    <property type="evidence" value="ECO:0007669"/>
    <property type="project" value="InterPro"/>
</dbReference>
<keyword evidence="6 11" id="KW-0812">Transmembrane</keyword>
<protein>
    <submittedName>
        <fullName evidence="13">TonB family protein</fullName>
    </submittedName>
</protein>
<keyword evidence="8 11" id="KW-1133">Transmembrane helix</keyword>
<dbReference type="GO" id="GO:0031992">
    <property type="term" value="F:energy transducer activity"/>
    <property type="evidence" value="ECO:0007669"/>
    <property type="project" value="TreeGrafter"/>
</dbReference>
<feature type="transmembrane region" description="Helical" evidence="11">
    <location>
        <begin position="274"/>
        <end position="293"/>
    </location>
</feature>
<evidence type="ECO:0000313" key="14">
    <source>
        <dbReference type="Proteomes" id="UP000603640"/>
    </source>
</evidence>
<feature type="transmembrane region" description="Helical" evidence="11">
    <location>
        <begin position="37"/>
        <end position="56"/>
    </location>
</feature>
<name>A0A923SKM5_9BACT</name>
<feature type="domain" description="TonB C-terminal" evidence="12">
    <location>
        <begin position="395"/>
        <end position="486"/>
    </location>
</feature>
<evidence type="ECO:0000259" key="12">
    <source>
        <dbReference type="PROSITE" id="PS52015"/>
    </source>
</evidence>
<dbReference type="GO" id="GO:0015031">
    <property type="term" value="P:protein transport"/>
    <property type="evidence" value="ECO:0007669"/>
    <property type="project" value="UniProtKB-KW"/>
</dbReference>
<evidence type="ECO:0000256" key="3">
    <source>
        <dbReference type="ARBA" id="ARBA00022448"/>
    </source>
</evidence>
<keyword evidence="14" id="KW-1185">Reference proteome</keyword>
<gene>
    <name evidence="13" type="ORF">H8S84_19460</name>
</gene>
<dbReference type="NCBIfam" id="TIGR01352">
    <property type="entry name" value="tonB_Cterm"/>
    <property type="match status" value="1"/>
</dbReference>
<evidence type="ECO:0000256" key="5">
    <source>
        <dbReference type="ARBA" id="ARBA00022519"/>
    </source>
</evidence>
<dbReference type="InterPro" id="IPR051045">
    <property type="entry name" value="TonB-dependent_transducer"/>
</dbReference>
<comment type="similarity">
    <text evidence="2">Belongs to the TonB family.</text>
</comment>
<dbReference type="PANTHER" id="PTHR33446:SF2">
    <property type="entry name" value="PROTEIN TONB"/>
    <property type="match status" value="1"/>
</dbReference>
<dbReference type="Gene3D" id="3.30.1150.10">
    <property type="match status" value="1"/>
</dbReference>
<feature type="region of interest" description="Disordered" evidence="10">
    <location>
        <begin position="332"/>
        <end position="379"/>
    </location>
</feature>
<comment type="subcellular location">
    <subcellularLocation>
        <location evidence="1">Cell inner membrane</location>
        <topology evidence="1">Single-pass membrane protein</topology>
        <orientation evidence="1">Periplasmic side</orientation>
    </subcellularLocation>
</comment>
<dbReference type="Pfam" id="PF03544">
    <property type="entry name" value="TonB_C"/>
    <property type="match status" value="1"/>
</dbReference>
<evidence type="ECO:0000256" key="7">
    <source>
        <dbReference type="ARBA" id="ARBA00022927"/>
    </source>
</evidence>
<dbReference type="SUPFAM" id="SSF74653">
    <property type="entry name" value="TolA/TonB C-terminal domain"/>
    <property type="match status" value="1"/>
</dbReference>
<dbReference type="AlphaFoldDB" id="A0A923SKM5"/>
<dbReference type="PROSITE" id="PS52015">
    <property type="entry name" value="TONB_CTD"/>
    <property type="match status" value="1"/>
</dbReference>
<feature type="compositionally biased region" description="Polar residues" evidence="10">
    <location>
        <begin position="338"/>
        <end position="347"/>
    </location>
</feature>
<keyword evidence="5" id="KW-0997">Cell inner membrane</keyword>
<keyword evidence="3" id="KW-0813">Transport</keyword>
<feature type="transmembrane region" description="Helical" evidence="11">
    <location>
        <begin position="6"/>
        <end position="25"/>
    </location>
</feature>
<sequence length="486" mass="54235">MELTVSYILKSAIVILALYLFYYGLLRNQNSFTFNRLYLLLTPLVALVLPLLKWPIALAPENVVGEALQAIQLSEITVTGYATAKKPATEANNISLSVVASLVYGSGIVLLLFKLAKQLWHISTIKAVELPAETQEEGVKVYQLSESLSTFAFGNSIFLSKQAHLSKTDQEQVLAHELAHVKLRHTWDVVYYEILTAILWANPVVWLLKQELRDVHEYQADARVAESYQTQAYSSLLSKEALLNMGLPVGSYFQKPQVLKRLQMLQLRNNKPDWFRQLLVVPFVAGLAIVFSVQQVDAQSSILKGLTQEINTFTGSEASAAADQYLPEIKPEAETPKAETTPQNNKAPEQLREDKAANLRPLSKAAKEPNEETATSKSEAEKPFVYVEQMPRFKGGEAEMLRYLAKNIRYPKESQEAGKAGLVVVSFVVNQDGSLSNYEVLKSLDEATDAEALRVVKSMNGSWEPGQQNGVPVQVRYTMPVRFTLK</sequence>
<dbReference type="Pfam" id="PF05569">
    <property type="entry name" value="Peptidase_M56"/>
    <property type="match status" value="1"/>
</dbReference>
<organism evidence="13 14">
    <name type="scientific">Pontibacter cellulosilyticus</name>
    <dbReference type="NCBI Taxonomy" id="1720253"/>
    <lineage>
        <taxon>Bacteria</taxon>
        <taxon>Pseudomonadati</taxon>
        <taxon>Bacteroidota</taxon>
        <taxon>Cytophagia</taxon>
        <taxon>Cytophagales</taxon>
        <taxon>Hymenobacteraceae</taxon>
        <taxon>Pontibacter</taxon>
    </lineage>
</organism>
<evidence type="ECO:0000313" key="13">
    <source>
        <dbReference type="EMBL" id="MBC5995033.1"/>
    </source>
</evidence>
<dbReference type="RefSeq" id="WP_187069058.1">
    <property type="nucleotide sequence ID" value="NZ_JACRVF010000008.1"/>
</dbReference>
<dbReference type="Proteomes" id="UP000603640">
    <property type="component" value="Unassembled WGS sequence"/>
</dbReference>
<evidence type="ECO:0000256" key="6">
    <source>
        <dbReference type="ARBA" id="ARBA00022692"/>
    </source>
</evidence>
<reference evidence="13" key="1">
    <citation type="submission" date="2020-08" db="EMBL/GenBank/DDBJ databases">
        <title>Pontibacter sp. SD6 16S ribosomal RNA gene Genome sequencing and assembly.</title>
        <authorList>
            <person name="Kang M."/>
        </authorList>
    </citation>
    <scope>NUCLEOTIDE SEQUENCE</scope>
    <source>
        <strain evidence="13">SD6</strain>
    </source>
</reference>
<evidence type="ECO:0000256" key="4">
    <source>
        <dbReference type="ARBA" id="ARBA00022475"/>
    </source>
</evidence>
<evidence type="ECO:0000256" key="2">
    <source>
        <dbReference type="ARBA" id="ARBA00006555"/>
    </source>
</evidence>
<evidence type="ECO:0000256" key="1">
    <source>
        <dbReference type="ARBA" id="ARBA00004383"/>
    </source>
</evidence>
<keyword evidence="7" id="KW-0653">Protein transport</keyword>
<dbReference type="EMBL" id="JACRVF010000008">
    <property type="protein sequence ID" value="MBC5995033.1"/>
    <property type="molecule type" value="Genomic_DNA"/>
</dbReference>
<evidence type="ECO:0000256" key="10">
    <source>
        <dbReference type="SAM" id="MobiDB-lite"/>
    </source>
</evidence>
<evidence type="ECO:0000256" key="11">
    <source>
        <dbReference type="SAM" id="Phobius"/>
    </source>
</evidence>
<feature type="transmembrane region" description="Helical" evidence="11">
    <location>
        <begin position="94"/>
        <end position="113"/>
    </location>
</feature>
<dbReference type="PANTHER" id="PTHR33446">
    <property type="entry name" value="PROTEIN TONB-RELATED"/>
    <property type="match status" value="1"/>
</dbReference>
<dbReference type="InterPro" id="IPR037682">
    <property type="entry name" value="TonB_C"/>
</dbReference>
<keyword evidence="9 11" id="KW-0472">Membrane</keyword>
<evidence type="ECO:0000256" key="8">
    <source>
        <dbReference type="ARBA" id="ARBA00022989"/>
    </source>
</evidence>
<dbReference type="InterPro" id="IPR008756">
    <property type="entry name" value="Peptidase_M56"/>
</dbReference>
<proteinExistence type="inferred from homology"/>
<accession>A0A923SKM5</accession>
<dbReference type="InterPro" id="IPR006260">
    <property type="entry name" value="TonB/TolA_C"/>
</dbReference>
<evidence type="ECO:0000256" key="9">
    <source>
        <dbReference type="ARBA" id="ARBA00023136"/>
    </source>
</evidence>
<keyword evidence="4" id="KW-1003">Cell membrane</keyword>